<dbReference type="AlphaFoldDB" id="A0A9W7G3V3"/>
<dbReference type="EMBL" id="BRYA01000047">
    <property type="protein sequence ID" value="GMI34841.1"/>
    <property type="molecule type" value="Genomic_DNA"/>
</dbReference>
<dbReference type="Proteomes" id="UP001165065">
    <property type="component" value="Unassembled WGS sequence"/>
</dbReference>
<protein>
    <submittedName>
        <fullName evidence="1">Uncharacterized protein</fullName>
    </submittedName>
</protein>
<name>A0A9W7G3V3_9STRA</name>
<gene>
    <name evidence="1" type="ORF">TrCOL_g8811</name>
</gene>
<proteinExistence type="predicted"/>
<comment type="caution">
    <text evidence="1">The sequence shown here is derived from an EMBL/GenBank/DDBJ whole genome shotgun (WGS) entry which is preliminary data.</text>
</comment>
<keyword evidence="2" id="KW-1185">Reference proteome</keyword>
<accession>A0A9W7G3V3</accession>
<evidence type="ECO:0000313" key="1">
    <source>
        <dbReference type="EMBL" id="GMI34841.1"/>
    </source>
</evidence>
<dbReference type="OrthoDB" id="43535at2759"/>
<organism evidence="1 2">
    <name type="scientific">Triparma columacea</name>
    <dbReference type="NCBI Taxonomy" id="722753"/>
    <lineage>
        <taxon>Eukaryota</taxon>
        <taxon>Sar</taxon>
        <taxon>Stramenopiles</taxon>
        <taxon>Ochrophyta</taxon>
        <taxon>Bolidophyceae</taxon>
        <taxon>Parmales</taxon>
        <taxon>Triparmaceae</taxon>
        <taxon>Triparma</taxon>
    </lineage>
</organism>
<sequence length="303" mass="33992">MADWRETLFVWKGELEGVAHNGEALYSPLELVYNKEEEEDHASGKVLYCSGWESLLIDWEMKMSFKGSWLGSQRSSDEDSPLHTSCLLSPNPNDSLNTFKLNARLHTQSDKFLVFDMKGSYKLDNGGGHETYKDKRHTLVVHREIVFGNGVDNAKEGWQREGPNYMLAAARGTTEFGPFVSLGFVAVSSNGEPTLTLCRRYTGEDDPRSDSSVSDEDFLCNMLKTINSSGENNNKYGIGGPIDRKANFGEFIERHLPLAGEEDEITKDFLESNPDKVVDVNSVQIGLNRRPVEGRAKKRLKKS</sequence>
<evidence type="ECO:0000313" key="2">
    <source>
        <dbReference type="Proteomes" id="UP001165065"/>
    </source>
</evidence>
<reference evidence="2" key="1">
    <citation type="journal article" date="2023" name="Commun. Biol.">
        <title>Genome analysis of Parmales, the sister group of diatoms, reveals the evolutionary specialization of diatoms from phago-mixotrophs to photoautotrophs.</title>
        <authorList>
            <person name="Ban H."/>
            <person name="Sato S."/>
            <person name="Yoshikawa S."/>
            <person name="Yamada K."/>
            <person name="Nakamura Y."/>
            <person name="Ichinomiya M."/>
            <person name="Sato N."/>
            <person name="Blanc-Mathieu R."/>
            <person name="Endo H."/>
            <person name="Kuwata A."/>
            <person name="Ogata H."/>
        </authorList>
    </citation>
    <scope>NUCLEOTIDE SEQUENCE [LARGE SCALE GENOMIC DNA]</scope>
</reference>